<dbReference type="Pfam" id="PF02397">
    <property type="entry name" value="Bac_transf"/>
    <property type="match status" value="1"/>
</dbReference>
<gene>
    <name evidence="4" type="ORF">ACFO3F_00385</name>
</gene>
<keyword evidence="2" id="KW-0472">Membrane</keyword>
<proteinExistence type="inferred from homology"/>
<organism evidence="4 5">
    <name type="scientific">Georgenia faecalis</name>
    <dbReference type="NCBI Taxonomy" id="2483799"/>
    <lineage>
        <taxon>Bacteria</taxon>
        <taxon>Bacillati</taxon>
        <taxon>Actinomycetota</taxon>
        <taxon>Actinomycetes</taxon>
        <taxon>Micrococcales</taxon>
        <taxon>Bogoriellaceae</taxon>
        <taxon>Georgenia</taxon>
    </lineage>
</organism>
<keyword evidence="2" id="KW-1133">Transmembrane helix</keyword>
<feature type="transmembrane region" description="Helical" evidence="2">
    <location>
        <begin position="46"/>
        <end position="69"/>
    </location>
</feature>
<evidence type="ECO:0000256" key="1">
    <source>
        <dbReference type="ARBA" id="ARBA00006464"/>
    </source>
</evidence>
<feature type="domain" description="Bacterial sugar transferase" evidence="3">
    <location>
        <begin position="41"/>
        <end position="224"/>
    </location>
</feature>
<dbReference type="RefSeq" id="WP_122822934.1">
    <property type="nucleotide sequence ID" value="NZ_CP033325.1"/>
</dbReference>
<dbReference type="InterPro" id="IPR003362">
    <property type="entry name" value="Bact_transf"/>
</dbReference>
<dbReference type="PANTHER" id="PTHR30576">
    <property type="entry name" value="COLANIC BIOSYNTHESIS UDP-GLUCOSE LIPID CARRIER TRANSFERASE"/>
    <property type="match status" value="1"/>
</dbReference>
<evidence type="ECO:0000256" key="2">
    <source>
        <dbReference type="SAM" id="Phobius"/>
    </source>
</evidence>
<accession>A0ABV9D4U2</accession>
<keyword evidence="2" id="KW-0812">Transmembrane</keyword>
<keyword evidence="5" id="KW-1185">Reference proteome</keyword>
<reference evidence="5" key="1">
    <citation type="journal article" date="2019" name="Int. J. Syst. Evol. Microbiol.">
        <title>The Global Catalogue of Microorganisms (GCM) 10K type strain sequencing project: providing services to taxonomists for standard genome sequencing and annotation.</title>
        <authorList>
            <consortium name="The Broad Institute Genomics Platform"/>
            <consortium name="The Broad Institute Genome Sequencing Center for Infectious Disease"/>
            <person name="Wu L."/>
            <person name="Ma J."/>
        </authorList>
    </citation>
    <scope>NUCLEOTIDE SEQUENCE [LARGE SCALE GENOMIC DNA]</scope>
    <source>
        <strain evidence="5">JCM 3369</strain>
    </source>
</reference>
<name>A0ABV9D4U2_9MICO</name>
<comment type="similarity">
    <text evidence="1">Belongs to the bacterial sugar transferase family.</text>
</comment>
<sequence length="229" mass="25269">MTMERLDPPLTWFAAPARSAERLLPAIPVVPAPSRGYRAVKRAVDVVLALVLGAVTLPLVPLIALAITLDSPGAPFYRQVRTGLGGRPFHIYKFRSMVADAERPGRPVWSEQGDPRVTAVGHLLRRSRLDEMPQLWNILRGEMTFVGPRPERPELVLALEVACPGFARRVAVKPGLTGWAQVRHTYTSSVAEAAVKLEYDLYYIRHAGLLLDAEILVRTVGVVLGRKGR</sequence>
<dbReference type="PANTHER" id="PTHR30576:SF0">
    <property type="entry name" value="UNDECAPRENYL-PHOSPHATE N-ACETYLGALACTOSAMINYL 1-PHOSPHATE TRANSFERASE-RELATED"/>
    <property type="match status" value="1"/>
</dbReference>
<evidence type="ECO:0000313" key="5">
    <source>
        <dbReference type="Proteomes" id="UP001595955"/>
    </source>
</evidence>
<evidence type="ECO:0000259" key="3">
    <source>
        <dbReference type="Pfam" id="PF02397"/>
    </source>
</evidence>
<keyword evidence="4" id="KW-0808">Transferase</keyword>
<dbReference type="EMBL" id="JBHSGF010000001">
    <property type="protein sequence ID" value="MFC4553694.1"/>
    <property type="molecule type" value="Genomic_DNA"/>
</dbReference>
<evidence type="ECO:0000313" key="4">
    <source>
        <dbReference type="EMBL" id="MFC4553694.1"/>
    </source>
</evidence>
<protein>
    <submittedName>
        <fullName evidence="4">Sugar transferase</fullName>
    </submittedName>
</protein>
<dbReference type="Proteomes" id="UP001595955">
    <property type="component" value="Unassembled WGS sequence"/>
</dbReference>
<comment type="caution">
    <text evidence="4">The sequence shown here is derived from an EMBL/GenBank/DDBJ whole genome shotgun (WGS) entry which is preliminary data.</text>
</comment>
<dbReference type="GO" id="GO:0016740">
    <property type="term" value="F:transferase activity"/>
    <property type="evidence" value="ECO:0007669"/>
    <property type="project" value="UniProtKB-KW"/>
</dbReference>